<reference evidence="1" key="1">
    <citation type="submission" date="2014-09" db="EMBL/GenBank/DDBJ databases">
        <authorList>
            <person name="Magalhaes I.L.F."/>
            <person name="Oliveira U."/>
            <person name="Santos F.R."/>
            <person name="Vidigal T.H.D.A."/>
            <person name="Brescovit A.D."/>
            <person name="Santos A.J."/>
        </authorList>
    </citation>
    <scope>NUCLEOTIDE SEQUENCE</scope>
    <source>
        <tissue evidence="1">Shoot tissue taken approximately 20 cm above the soil surface</tissue>
    </source>
</reference>
<sequence>MIGHSGYCHTGTAFCSCKKVIATVRERHNWT</sequence>
<organism evidence="1">
    <name type="scientific">Arundo donax</name>
    <name type="common">Giant reed</name>
    <name type="synonym">Donax arundinaceus</name>
    <dbReference type="NCBI Taxonomy" id="35708"/>
    <lineage>
        <taxon>Eukaryota</taxon>
        <taxon>Viridiplantae</taxon>
        <taxon>Streptophyta</taxon>
        <taxon>Embryophyta</taxon>
        <taxon>Tracheophyta</taxon>
        <taxon>Spermatophyta</taxon>
        <taxon>Magnoliopsida</taxon>
        <taxon>Liliopsida</taxon>
        <taxon>Poales</taxon>
        <taxon>Poaceae</taxon>
        <taxon>PACMAD clade</taxon>
        <taxon>Arundinoideae</taxon>
        <taxon>Arundineae</taxon>
        <taxon>Arundo</taxon>
    </lineage>
</organism>
<protein>
    <submittedName>
        <fullName evidence="1">Uncharacterized protein</fullName>
    </submittedName>
</protein>
<accession>A0A0A9CKV9</accession>
<dbReference type="EMBL" id="GBRH01225773">
    <property type="protein sequence ID" value="JAD72122.1"/>
    <property type="molecule type" value="Transcribed_RNA"/>
</dbReference>
<evidence type="ECO:0000313" key="1">
    <source>
        <dbReference type="EMBL" id="JAD72122.1"/>
    </source>
</evidence>
<name>A0A0A9CKV9_ARUDO</name>
<dbReference type="AlphaFoldDB" id="A0A0A9CKV9"/>
<proteinExistence type="predicted"/>
<reference evidence="1" key="2">
    <citation type="journal article" date="2015" name="Data Brief">
        <title>Shoot transcriptome of the giant reed, Arundo donax.</title>
        <authorList>
            <person name="Barrero R.A."/>
            <person name="Guerrero F.D."/>
            <person name="Moolhuijzen P."/>
            <person name="Goolsby J.A."/>
            <person name="Tidwell J."/>
            <person name="Bellgard S.E."/>
            <person name="Bellgard M.I."/>
        </authorList>
    </citation>
    <scope>NUCLEOTIDE SEQUENCE</scope>
    <source>
        <tissue evidence="1">Shoot tissue taken approximately 20 cm above the soil surface</tissue>
    </source>
</reference>